<dbReference type="EMBL" id="OZ023709">
    <property type="protein sequence ID" value="CAK9881389.1"/>
    <property type="molecule type" value="Genomic_DNA"/>
</dbReference>
<protein>
    <submittedName>
        <fullName evidence="2">Uncharacterized protein</fullName>
    </submittedName>
</protein>
<name>A0ABP1BYT1_9BRYO</name>
<evidence type="ECO:0000256" key="1">
    <source>
        <dbReference type="SAM" id="MobiDB-lite"/>
    </source>
</evidence>
<evidence type="ECO:0000313" key="3">
    <source>
        <dbReference type="Proteomes" id="UP001497522"/>
    </source>
</evidence>
<keyword evidence="3" id="KW-1185">Reference proteome</keyword>
<proteinExistence type="predicted"/>
<evidence type="ECO:0000313" key="2">
    <source>
        <dbReference type="EMBL" id="CAK9881389.1"/>
    </source>
</evidence>
<accession>A0ABP1BYT1</accession>
<feature type="region of interest" description="Disordered" evidence="1">
    <location>
        <begin position="67"/>
        <end position="103"/>
    </location>
</feature>
<reference evidence="2" key="1">
    <citation type="submission" date="2024-03" db="EMBL/GenBank/DDBJ databases">
        <authorList>
            <consortium name="ELIXIR-Norway"/>
            <consortium name="Elixir Norway"/>
        </authorList>
    </citation>
    <scope>NUCLEOTIDE SEQUENCE</scope>
</reference>
<sequence>MNNEVEFAASVHNLLRKVDVGDTNRQAHKNRVINILASPQVARKKRFTKLDLARMLSPQEVCLGLSQVDKEGEGEGQEPLPCDQSKFPGSISQPAARNRLTYE</sequence>
<organism evidence="2 3">
    <name type="scientific">Sphagnum jensenii</name>
    <dbReference type="NCBI Taxonomy" id="128206"/>
    <lineage>
        <taxon>Eukaryota</taxon>
        <taxon>Viridiplantae</taxon>
        <taxon>Streptophyta</taxon>
        <taxon>Embryophyta</taxon>
        <taxon>Bryophyta</taxon>
        <taxon>Sphagnophytina</taxon>
        <taxon>Sphagnopsida</taxon>
        <taxon>Sphagnales</taxon>
        <taxon>Sphagnaceae</taxon>
        <taxon>Sphagnum</taxon>
    </lineage>
</organism>
<gene>
    <name evidence="2" type="ORF">CSSPJE1EN2_LOCUS22745</name>
</gene>
<dbReference type="Proteomes" id="UP001497522">
    <property type="component" value="Chromosome 8"/>
</dbReference>